<feature type="transmembrane region" description="Helical" evidence="1">
    <location>
        <begin position="66"/>
        <end position="88"/>
    </location>
</feature>
<proteinExistence type="predicted"/>
<gene>
    <name evidence="4" type="ORF">RM549_17715</name>
</gene>
<keyword evidence="1" id="KW-1133">Transmembrane helix</keyword>
<keyword evidence="1" id="KW-0472">Membrane</keyword>
<dbReference type="RefSeq" id="WP_311687257.1">
    <property type="nucleotide sequence ID" value="NZ_JAVRHM010000030.1"/>
</dbReference>
<keyword evidence="5" id="KW-1185">Reference proteome</keyword>
<dbReference type="InterPro" id="IPR036259">
    <property type="entry name" value="MFS_trans_sf"/>
</dbReference>
<evidence type="ECO:0000256" key="1">
    <source>
        <dbReference type="SAM" id="Phobius"/>
    </source>
</evidence>
<comment type="caution">
    <text evidence="4">The sequence shown here is derived from an EMBL/GenBank/DDBJ whole genome shotgun (WGS) entry which is preliminary data.</text>
</comment>
<reference evidence="4 5" key="1">
    <citation type="submission" date="2023-09" db="EMBL/GenBank/DDBJ databases">
        <authorList>
            <person name="Rey-Velasco X."/>
        </authorList>
    </citation>
    <scope>NUCLEOTIDE SEQUENCE [LARGE SCALE GENOMIC DNA]</scope>
    <source>
        <strain evidence="4 5">F188</strain>
    </source>
</reference>
<evidence type="ECO:0000259" key="3">
    <source>
        <dbReference type="Pfam" id="PF09990"/>
    </source>
</evidence>
<accession>A0ABU3E7K6</accession>
<dbReference type="EMBL" id="JAVRHM010000030">
    <property type="protein sequence ID" value="MDT0691634.1"/>
    <property type="molecule type" value="Genomic_DNA"/>
</dbReference>
<feature type="domain" description="DUF2231" evidence="3">
    <location>
        <begin position="62"/>
        <end position="196"/>
    </location>
</feature>
<dbReference type="InterPro" id="IPR019251">
    <property type="entry name" value="DUF2231_TM"/>
</dbReference>
<protein>
    <submittedName>
        <fullName evidence="4">DUF2231 domain-containing protein</fullName>
    </submittedName>
</protein>
<organism evidence="4 5">
    <name type="scientific">Autumnicola patrickiae</name>
    <dbReference type="NCBI Taxonomy" id="3075591"/>
    <lineage>
        <taxon>Bacteria</taxon>
        <taxon>Pseudomonadati</taxon>
        <taxon>Bacteroidota</taxon>
        <taxon>Flavobacteriia</taxon>
        <taxon>Flavobacteriales</taxon>
        <taxon>Flavobacteriaceae</taxon>
        <taxon>Autumnicola</taxon>
    </lineage>
</organism>
<keyword evidence="1" id="KW-0812">Transmembrane</keyword>
<feature type="transmembrane region" description="Helical" evidence="1">
    <location>
        <begin position="166"/>
        <end position="185"/>
    </location>
</feature>
<feature type="signal peptide" evidence="2">
    <location>
        <begin position="1"/>
        <end position="20"/>
    </location>
</feature>
<dbReference type="Pfam" id="PF09990">
    <property type="entry name" value="DUF2231"/>
    <property type="match status" value="1"/>
</dbReference>
<evidence type="ECO:0000313" key="5">
    <source>
        <dbReference type="Proteomes" id="UP001261624"/>
    </source>
</evidence>
<feature type="transmembrane region" description="Helical" evidence="1">
    <location>
        <begin position="95"/>
        <end position="116"/>
    </location>
</feature>
<sequence length="207" mass="23258">MKQILLFGLFLFFTQTGIYAQENDQVEGQQQNSKEHPEEGAQHDQENISYEGLFAPFKKFPNLHALVVHFPVVLIPMALLFQIISFFWYRKGMSISTLILLSIGIAGGLVAAFWLHPHIGDLSPKAYEVFKTHEQYAYWTLIIGGAALLLKLISFYFLNNNKIAELCALVLILGATYTISMAGHLGSQMVYIEGIGPKGNKLEQHNQ</sequence>
<evidence type="ECO:0000313" key="4">
    <source>
        <dbReference type="EMBL" id="MDT0691634.1"/>
    </source>
</evidence>
<feature type="chain" id="PRO_5045961028" evidence="2">
    <location>
        <begin position="21"/>
        <end position="207"/>
    </location>
</feature>
<dbReference type="Proteomes" id="UP001261624">
    <property type="component" value="Unassembled WGS sequence"/>
</dbReference>
<evidence type="ECO:0000256" key="2">
    <source>
        <dbReference type="SAM" id="SignalP"/>
    </source>
</evidence>
<feature type="transmembrane region" description="Helical" evidence="1">
    <location>
        <begin position="136"/>
        <end position="159"/>
    </location>
</feature>
<keyword evidence="2" id="KW-0732">Signal</keyword>
<name>A0ABU3E7K6_9FLAO</name>
<dbReference type="SUPFAM" id="SSF103473">
    <property type="entry name" value="MFS general substrate transporter"/>
    <property type="match status" value="1"/>
</dbReference>